<keyword evidence="2" id="KW-1185">Reference proteome</keyword>
<accession>A0A0V0U0Y7</accession>
<evidence type="ECO:0000313" key="1">
    <source>
        <dbReference type="EMBL" id="KRX44832.1"/>
    </source>
</evidence>
<sequence length="85" mass="9799">MNEIPFFGYHALLNTWSSNHVDKYVITKHYHQLMPLSLADVRIHFSSGFRDAVKGNMANPRRRLRLCPRANKNLHIPSGYPPGNL</sequence>
<comment type="caution">
    <text evidence="1">The sequence shown here is derived from an EMBL/GenBank/DDBJ whole genome shotgun (WGS) entry which is preliminary data.</text>
</comment>
<protein>
    <submittedName>
        <fullName evidence="1">Uncharacterized protein</fullName>
    </submittedName>
</protein>
<evidence type="ECO:0000313" key="2">
    <source>
        <dbReference type="Proteomes" id="UP000055048"/>
    </source>
</evidence>
<dbReference type="EMBL" id="JYDJ01000088">
    <property type="protein sequence ID" value="KRX44832.1"/>
    <property type="molecule type" value="Genomic_DNA"/>
</dbReference>
<dbReference type="AlphaFoldDB" id="A0A0V0U0Y7"/>
<dbReference type="OrthoDB" id="5934070at2759"/>
<dbReference type="Proteomes" id="UP000055048">
    <property type="component" value="Unassembled WGS sequence"/>
</dbReference>
<name>A0A0V0U0Y7_9BILA</name>
<proteinExistence type="predicted"/>
<organism evidence="1 2">
    <name type="scientific">Trichinella murrelli</name>
    <dbReference type="NCBI Taxonomy" id="144512"/>
    <lineage>
        <taxon>Eukaryota</taxon>
        <taxon>Metazoa</taxon>
        <taxon>Ecdysozoa</taxon>
        <taxon>Nematoda</taxon>
        <taxon>Enoplea</taxon>
        <taxon>Dorylaimia</taxon>
        <taxon>Trichinellida</taxon>
        <taxon>Trichinellidae</taxon>
        <taxon>Trichinella</taxon>
    </lineage>
</organism>
<reference evidence="1 2" key="1">
    <citation type="submission" date="2015-01" db="EMBL/GenBank/DDBJ databases">
        <title>Evolution of Trichinella species and genotypes.</title>
        <authorList>
            <person name="Korhonen P.K."/>
            <person name="Edoardo P."/>
            <person name="Giuseppe L.R."/>
            <person name="Gasser R.B."/>
        </authorList>
    </citation>
    <scope>NUCLEOTIDE SEQUENCE [LARGE SCALE GENOMIC DNA]</scope>
    <source>
        <strain evidence="1">ISS417</strain>
    </source>
</reference>
<gene>
    <name evidence="1" type="ORF">T05_13443</name>
</gene>